<dbReference type="Proteomes" id="UP000663868">
    <property type="component" value="Unassembled WGS sequence"/>
</dbReference>
<protein>
    <submittedName>
        <fullName evidence="1">Uncharacterized protein</fullName>
    </submittedName>
</protein>
<gene>
    <name evidence="1" type="ORF">KXQ929_LOCUS48323</name>
</gene>
<name>A0A820L890_9BILA</name>
<feature type="non-terminal residue" evidence="1">
    <location>
        <position position="152"/>
    </location>
</feature>
<proteinExistence type="predicted"/>
<comment type="caution">
    <text evidence="1">The sequence shown here is derived from an EMBL/GenBank/DDBJ whole genome shotgun (WGS) entry which is preliminary data.</text>
</comment>
<organism evidence="1 2">
    <name type="scientific">Adineta steineri</name>
    <dbReference type="NCBI Taxonomy" id="433720"/>
    <lineage>
        <taxon>Eukaryota</taxon>
        <taxon>Metazoa</taxon>
        <taxon>Spiralia</taxon>
        <taxon>Gnathifera</taxon>
        <taxon>Rotifera</taxon>
        <taxon>Eurotatoria</taxon>
        <taxon>Bdelloidea</taxon>
        <taxon>Adinetida</taxon>
        <taxon>Adinetidae</taxon>
        <taxon>Adineta</taxon>
    </lineage>
</organism>
<evidence type="ECO:0000313" key="1">
    <source>
        <dbReference type="EMBL" id="CAF4352109.1"/>
    </source>
</evidence>
<dbReference type="EMBL" id="CAJOBB010018785">
    <property type="protein sequence ID" value="CAF4352109.1"/>
    <property type="molecule type" value="Genomic_DNA"/>
</dbReference>
<evidence type="ECO:0000313" key="2">
    <source>
        <dbReference type="Proteomes" id="UP000663868"/>
    </source>
</evidence>
<dbReference type="AlphaFoldDB" id="A0A820L890"/>
<reference evidence="1" key="1">
    <citation type="submission" date="2021-02" db="EMBL/GenBank/DDBJ databases">
        <authorList>
            <person name="Nowell W R."/>
        </authorList>
    </citation>
    <scope>NUCLEOTIDE SEQUENCE</scope>
</reference>
<accession>A0A820L890</accession>
<sequence>MDQDHRRLRRIREREMEMYDDNDEQSLLQEHQAISPIFAPHPRTTTTIISNFDKILETTGKDISVTEMNAHIKKIPNFLMKQYKSFQQLLHHLNPTSNDREQLGEIAILIYKIMVIQTYHLLWTAYLKSGTGQLLHPVQRQPLYSLTLSIWP</sequence>